<feature type="transmembrane region" description="Helical" evidence="1">
    <location>
        <begin position="367"/>
        <end position="387"/>
    </location>
</feature>
<dbReference type="AlphaFoldDB" id="A0A9W7FJA3"/>
<feature type="transmembrane region" description="Helical" evidence="1">
    <location>
        <begin position="333"/>
        <end position="355"/>
    </location>
</feature>
<dbReference type="Proteomes" id="UP001165122">
    <property type="component" value="Unassembled WGS sequence"/>
</dbReference>
<evidence type="ECO:0008006" key="4">
    <source>
        <dbReference type="Google" id="ProtNLM"/>
    </source>
</evidence>
<reference evidence="3" key="1">
    <citation type="journal article" date="2023" name="Commun. Biol.">
        <title>Genome analysis of Parmales, the sister group of diatoms, reveals the evolutionary specialization of diatoms from phago-mixotrophs to photoautotrophs.</title>
        <authorList>
            <person name="Ban H."/>
            <person name="Sato S."/>
            <person name="Yoshikawa S."/>
            <person name="Yamada K."/>
            <person name="Nakamura Y."/>
            <person name="Ichinomiya M."/>
            <person name="Sato N."/>
            <person name="Blanc-Mathieu R."/>
            <person name="Endo H."/>
            <person name="Kuwata A."/>
            <person name="Ogata H."/>
        </authorList>
    </citation>
    <scope>NUCLEOTIDE SEQUENCE [LARGE SCALE GENOMIC DNA]</scope>
    <source>
        <strain evidence="3">NIES 3700</strain>
    </source>
</reference>
<evidence type="ECO:0000313" key="3">
    <source>
        <dbReference type="Proteomes" id="UP001165122"/>
    </source>
</evidence>
<proteinExistence type="predicted"/>
<keyword evidence="3" id="KW-1185">Reference proteome</keyword>
<gene>
    <name evidence="2" type="ORF">TrLO_g1891</name>
</gene>
<feature type="transmembrane region" description="Helical" evidence="1">
    <location>
        <begin position="37"/>
        <end position="54"/>
    </location>
</feature>
<feature type="transmembrane region" description="Helical" evidence="1">
    <location>
        <begin position="66"/>
        <end position="86"/>
    </location>
</feature>
<feature type="transmembrane region" description="Helical" evidence="1">
    <location>
        <begin position="121"/>
        <end position="143"/>
    </location>
</feature>
<keyword evidence="1" id="KW-0812">Transmembrane</keyword>
<feature type="transmembrane region" description="Helical" evidence="1">
    <location>
        <begin position="182"/>
        <end position="203"/>
    </location>
</feature>
<sequence>MKIIFGSIRSEWQRALSLSVEKIASLKGIELRQVGQGFLVAVTSVFALFLFSMMSTENSDAVTVRVIGACGIGTSLSVVISEGYSVSREQSRRLMIVESGEIREEEIDENTEDDSVEECSWMWIFTCVLITSSMSLCYLLDAITLQDRWFMIGRIIFPVATTSFFLSVFMKPRRTDRRYITFLVLHFVTFIVFSDAMGVVGSLRKGQTSSAIFVSARDVTWILAFRQVLKLRLAVAKLPEKELSEFICQTVLVRGTSAMVPMLFFSFETVACFISQNSLDNGQCKIISSAAFMLSLYLAAFTLMSVAGKAVPYGVRRSAQLTYTDMALLNLKWWQTIQGVLLLVTSVSAIYLLTILGVEGHEGPGNLVGRIGFLTLGTSCVIGLFTLSRSLLEHDERGRPSEEQRGPAATRSGRVISSGEVEGGMILGAVL</sequence>
<dbReference type="OrthoDB" id="10685531at2759"/>
<evidence type="ECO:0000256" key="1">
    <source>
        <dbReference type="SAM" id="Phobius"/>
    </source>
</evidence>
<organism evidence="2 3">
    <name type="scientific">Triparma laevis f. longispina</name>
    <dbReference type="NCBI Taxonomy" id="1714387"/>
    <lineage>
        <taxon>Eukaryota</taxon>
        <taxon>Sar</taxon>
        <taxon>Stramenopiles</taxon>
        <taxon>Ochrophyta</taxon>
        <taxon>Bolidophyceae</taxon>
        <taxon>Parmales</taxon>
        <taxon>Triparmaceae</taxon>
        <taxon>Triparma</taxon>
    </lineage>
</organism>
<keyword evidence="1" id="KW-1133">Transmembrane helix</keyword>
<keyword evidence="1" id="KW-0472">Membrane</keyword>
<evidence type="ECO:0000313" key="2">
    <source>
        <dbReference type="EMBL" id="GMI13079.1"/>
    </source>
</evidence>
<name>A0A9W7FJA3_9STRA</name>
<comment type="caution">
    <text evidence="2">The sequence shown here is derived from an EMBL/GenBank/DDBJ whole genome shotgun (WGS) entry which is preliminary data.</text>
</comment>
<accession>A0A9W7FJA3</accession>
<feature type="transmembrane region" description="Helical" evidence="1">
    <location>
        <begin position="287"/>
        <end position="312"/>
    </location>
</feature>
<feature type="transmembrane region" description="Helical" evidence="1">
    <location>
        <begin position="149"/>
        <end position="170"/>
    </location>
</feature>
<protein>
    <recommendedName>
        <fullName evidence="4">Transmembrane protein</fullName>
    </recommendedName>
</protein>
<feature type="transmembrane region" description="Helical" evidence="1">
    <location>
        <begin position="246"/>
        <end position="267"/>
    </location>
</feature>
<dbReference type="EMBL" id="BRXW01000186">
    <property type="protein sequence ID" value="GMI13079.1"/>
    <property type="molecule type" value="Genomic_DNA"/>
</dbReference>